<comment type="pathway">
    <text evidence="1 6">Nucleotide-sugar biosynthesis; UDP-N-acetyl-alpha-D-glucosamine biosynthesis; N-acetyl-alpha-D-glucosamine 1-phosphate from alpha-D-glucosamine 6-phosphate (route I): step 1/2.</text>
</comment>
<comment type="similarity">
    <text evidence="2 6">Belongs to the acetyltransferase family. GNA1 subfamily.</text>
</comment>
<proteinExistence type="inferred from homology"/>
<dbReference type="InterPro" id="IPR000182">
    <property type="entry name" value="GNAT_dom"/>
</dbReference>
<feature type="region of interest" description="Disordered" evidence="8">
    <location>
        <begin position="341"/>
        <end position="361"/>
    </location>
</feature>
<dbReference type="FunFam" id="3.40.630.30:FF:000043">
    <property type="entry name" value="Glucosamine 6-phosphate N-acetyltransferase"/>
    <property type="match status" value="1"/>
</dbReference>
<gene>
    <name evidence="10" type="ORF">QR680_000026</name>
</gene>
<dbReference type="SUPFAM" id="SSF55729">
    <property type="entry name" value="Acyl-CoA N-acyltransferases (Nat)"/>
    <property type="match status" value="1"/>
</dbReference>
<reference evidence="10" key="1">
    <citation type="submission" date="2023-06" db="EMBL/GenBank/DDBJ databases">
        <title>Genomic analysis of the entomopathogenic nematode Steinernema hermaphroditum.</title>
        <authorList>
            <person name="Schwarz E.M."/>
            <person name="Heppert J.K."/>
            <person name="Baniya A."/>
            <person name="Schwartz H.T."/>
            <person name="Tan C.-H."/>
            <person name="Antoshechkin I."/>
            <person name="Sternberg P.W."/>
            <person name="Goodrich-Blair H."/>
            <person name="Dillman A.R."/>
        </authorList>
    </citation>
    <scope>NUCLEOTIDE SEQUENCE</scope>
    <source>
        <strain evidence="10">PS9179</strain>
        <tissue evidence="10">Whole animal</tissue>
    </source>
</reference>
<dbReference type="PANTHER" id="PTHR13355:SF11">
    <property type="entry name" value="GLUCOSAMINE 6-PHOSPHATE N-ACETYLTRANSFERASE"/>
    <property type="match status" value="1"/>
</dbReference>
<dbReference type="PANTHER" id="PTHR13355">
    <property type="entry name" value="GLUCOSAMINE 6-PHOSPHATE N-ACETYLTRANSFERASE"/>
    <property type="match status" value="1"/>
</dbReference>
<name>A0AA39GT15_9BILA</name>
<dbReference type="InterPro" id="IPR019309">
    <property type="entry name" value="WASHC3"/>
</dbReference>
<dbReference type="AlphaFoldDB" id="A0AA39GT15"/>
<dbReference type="InterPro" id="IPR039143">
    <property type="entry name" value="GNPNAT1-like"/>
</dbReference>
<dbReference type="GO" id="GO:0006048">
    <property type="term" value="P:UDP-N-acetylglucosamine biosynthetic process"/>
    <property type="evidence" value="ECO:0007669"/>
    <property type="project" value="UniProtKB-UniRule"/>
</dbReference>
<dbReference type="EC" id="2.3.1.4" evidence="6"/>
<evidence type="ECO:0000256" key="2">
    <source>
        <dbReference type="ARBA" id="ARBA00006048"/>
    </source>
</evidence>
<evidence type="ECO:0000256" key="5">
    <source>
        <dbReference type="ARBA" id="ARBA00048964"/>
    </source>
</evidence>
<keyword evidence="3 6" id="KW-0808">Transferase</keyword>
<keyword evidence="4 6" id="KW-0012">Acyltransferase</keyword>
<comment type="catalytic activity">
    <reaction evidence="5 6">
        <text>D-glucosamine 6-phosphate + acetyl-CoA = N-acetyl-D-glucosamine 6-phosphate + CoA + H(+)</text>
        <dbReference type="Rhea" id="RHEA:10292"/>
        <dbReference type="ChEBI" id="CHEBI:15378"/>
        <dbReference type="ChEBI" id="CHEBI:57287"/>
        <dbReference type="ChEBI" id="CHEBI:57288"/>
        <dbReference type="ChEBI" id="CHEBI:57513"/>
        <dbReference type="ChEBI" id="CHEBI:58725"/>
        <dbReference type="EC" id="2.3.1.4"/>
    </reaction>
</comment>
<accession>A0AA39GT15</accession>
<dbReference type="Pfam" id="PF10152">
    <property type="entry name" value="CCDC53"/>
    <property type="match status" value="1"/>
</dbReference>
<evidence type="ECO:0000256" key="3">
    <source>
        <dbReference type="ARBA" id="ARBA00022679"/>
    </source>
</evidence>
<evidence type="ECO:0000256" key="8">
    <source>
        <dbReference type="SAM" id="MobiDB-lite"/>
    </source>
</evidence>
<dbReference type="PROSITE" id="PS51186">
    <property type="entry name" value="GNAT"/>
    <property type="match status" value="1"/>
</dbReference>
<evidence type="ECO:0000313" key="10">
    <source>
        <dbReference type="EMBL" id="KAK0393037.1"/>
    </source>
</evidence>
<dbReference type="EMBL" id="JAUCMV010000005">
    <property type="protein sequence ID" value="KAK0393037.1"/>
    <property type="molecule type" value="Genomic_DNA"/>
</dbReference>
<dbReference type="Pfam" id="PF00583">
    <property type="entry name" value="Acetyltransf_1"/>
    <property type="match status" value="1"/>
</dbReference>
<evidence type="ECO:0000256" key="4">
    <source>
        <dbReference type="ARBA" id="ARBA00023315"/>
    </source>
</evidence>
<keyword evidence="7" id="KW-0175">Coiled coil</keyword>
<evidence type="ECO:0000259" key="9">
    <source>
        <dbReference type="PROSITE" id="PS51186"/>
    </source>
</evidence>
<dbReference type="Gene3D" id="3.40.630.30">
    <property type="match status" value="1"/>
</dbReference>
<protein>
    <recommendedName>
        <fullName evidence="6">Glucosamine 6-phosphate N-acetyltransferase</fullName>
        <ecNumber evidence="6">2.3.1.4</ecNumber>
    </recommendedName>
</protein>
<feature type="domain" description="N-acetyltransferase" evidence="9">
    <location>
        <begin position="23"/>
        <end position="185"/>
    </location>
</feature>
<feature type="coiled-coil region" evidence="7">
    <location>
        <begin position="282"/>
        <end position="309"/>
    </location>
</feature>
<organism evidence="10 11">
    <name type="scientific">Steinernema hermaphroditum</name>
    <dbReference type="NCBI Taxonomy" id="289476"/>
    <lineage>
        <taxon>Eukaryota</taxon>
        <taxon>Metazoa</taxon>
        <taxon>Ecdysozoa</taxon>
        <taxon>Nematoda</taxon>
        <taxon>Chromadorea</taxon>
        <taxon>Rhabditida</taxon>
        <taxon>Tylenchina</taxon>
        <taxon>Panagrolaimomorpha</taxon>
        <taxon>Strongyloidoidea</taxon>
        <taxon>Steinernematidae</taxon>
        <taxon>Steinernema</taxon>
    </lineage>
</organism>
<dbReference type="GO" id="GO:0071203">
    <property type="term" value="C:WASH complex"/>
    <property type="evidence" value="ECO:0007669"/>
    <property type="project" value="InterPro"/>
</dbReference>
<evidence type="ECO:0000256" key="6">
    <source>
        <dbReference type="RuleBase" id="RU365086"/>
    </source>
</evidence>
<evidence type="ECO:0000313" key="11">
    <source>
        <dbReference type="Proteomes" id="UP001175271"/>
    </source>
</evidence>
<dbReference type="GO" id="GO:0004343">
    <property type="term" value="F:glucosamine 6-phosphate N-acetyltransferase activity"/>
    <property type="evidence" value="ECO:0007669"/>
    <property type="project" value="UniProtKB-UniRule"/>
</dbReference>
<dbReference type="Proteomes" id="UP001175271">
    <property type="component" value="Unassembled WGS sequence"/>
</dbReference>
<comment type="caution">
    <text evidence="10">The sequence shown here is derived from an EMBL/GenBank/DDBJ whole genome shotgun (WGS) entry which is preliminary data.</text>
</comment>
<keyword evidence="11" id="KW-1185">Reference proteome</keyword>
<evidence type="ECO:0000256" key="7">
    <source>
        <dbReference type="SAM" id="Coils"/>
    </source>
</evidence>
<dbReference type="InterPro" id="IPR016181">
    <property type="entry name" value="Acyl_CoA_acyltransferase"/>
</dbReference>
<evidence type="ECO:0000256" key="1">
    <source>
        <dbReference type="ARBA" id="ARBA00004832"/>
    </source>
</evidence>
<sequence>MKDETLFDKNILEGTIPKLPSGLRIRPLQLDDYYNGFLQLLTQLTSVGEVSFEKFGQQFNAMKNANPQAYYVIVIEEESTKKIVGASTLVIELKFIHEAGCRGRVEDVVVASSMRGLKLGATLNSCLVALAKKLSVYKLSLECKDKLVGFYEQFGYNIDHGNNFLVQRRTGILISAGPVMSVPSPLCPEYKVVLHDRQWIHHKLSPEEDLDIPLHERPDPDNELLQQATSLIPPPYRMTETDFSFINPDVQLDKVKPLDLKRTVAFANFYLTQVASILNKFSVSAEERIMEIERRLEFVESVLTIIEEKGVVEAAVKQKMIVDGLDPSVLDCPDDPSINKIEHIESDDEISDSTECSYNSE</sequence>